<keyword evidence="2" id="KW-0472">Membrane</keyword>
<keyword evidence="1" id="KW-0245">EGF-like domain</keyword>
<feature type="domain" description="EGF-like" evidence="3">
    <location>
        <begin position="259"/>
        <end position="302"/>
    </location>
</feature>
<evidence type="ECO:0000313" key="4">
    <source>
        <dbReference type="EMBL" id="KAK7094674.1"/>
    </source>
</evidence>
<evidence type="ECO:0000256" key="2">
    <source>
        <dbReference type="SAM" id="Phobius"/>
    </source>
</evidence>
<dbReference type="PANTHER" id="PTHR24043">
    <property type="entry name" value="SCAVENGER RECEPTOR CLASS F"/>
    <property type="match status" value="1"/>
</dbReference>
<evidence type="ECO:0000256" key="1">
    <source>
        <dbReference type="ARBA" id="ARBA00022536"/>
    </source>
</evidence>
<feature type="domain" description="EGF-like" evidence="3">
    <location>
        <begin position="170"/>
        <end position="200"/>
    </location>
</feature>
<organism evidence="4 5">
    <name type="scientific">Littorina saxatilis</name>
    <dbReference type="NCBI Taxonomy" id="31220"/>
    <lineage>
        <taxon>Eukaryota</taxon>
        <taxon>Metazoa</taxon>
        <taxon>Spiralia</taxon>
        <taxon>Lophotrochozoa</taxon>
        <taxon>Mollusca</taxon>
        <taxon>Gastropoda</taxon>
        <taxon>Caenogastropoda</taxon>
        <taxon>Littorinimorpha</taxon>
        <taxon>Littorinoidea</taxon>
        <taxon>Littorinidae</taxon>
        <taxon>Littorina</taxon>
    </lineage>
</organism>
<keyword evidence="2" id="KW-1133">Transmembrane helix</keyword>
<keyword evidence="2" id="KW-0812">Transmembrane</keyword>
<name>A0AAN9AY92_9CAEN</name>
<dbReference type="Proteomes" id="UP001374579">
    <property type="component" value="Unassembled WGS sequence"/>
</dbReference>
<dbReference type="Gene3D" id="2.60.120.260">
    <property type="entry name" value="Galactose-binding domain-like"/>
    <property type="match status" value="1"/>
</dbReference>
<feature type="domain" description="EGF-like" evidence="3">
    <location>
        <begin position="304"/>
        <end position="335"/>
    </location>
</feature>
<dbReference type="Pfam" id="PF00053">
    <property type="entry name" value="EGF_laminin"/>
    <property type="match status" value="1"/>
</dbReference>
<gene>
    <name evidence="4" type="ORF">V1264_006193</name>
</gene>
<dbReference type="SUPFAM" id="SSF49785">
    <property type="entry name" value="Galactose-binding domain-like"/>
    <property type="match status" value="1"/>
</dbReference>
<keyword evidence="5" id="KW-1185">Reference proteome</keyword>
<dbReference type="InterPro" id="IPR042635">
    <property type="entry name" value="MEGF10/SREC1/2-like"/>
</dbReference>
<dbReference type="PANTHER" id="PTHR24043:SF8">
    <property type="entry name" value="EGF-LIKE DOMAIN-CONTAINING PROTEIN"/>
    <property type="match status" value="1"/>
</dbReference>
<proteinExistence type="predicted"/>
<dbReference type="Gene3D" id="2.170.300.10">
    <property type="entry name" value="Tie2 ligand-binding domain superfamily"/>
    <property type="match status" value="1"/>
</dbReference>
<evidence type="ECO:0000259" key="3">
    <source>
        <dbReference type="SMART" id="SM00181"/>
    </source>
</evidence>
<protein>
    <recommendedName>
        <fullName evidence="3">EGF-like domain-containing protein</fullName>
    </recommendedName>
</protein>
<accession>A0AAN9AY92</accession>
<dbReference type="SMART" id="SM00181">
    <property type="entry name" value="EGF"/>
    <property type="match status" value="4"/>
</dbReference>
<evidence type="ECO:0000313" key="5">
    <source>
        <dbReference type="Proteomes" id="UP001374579"/>
    </source>
</evidence>
<dbReference type="GO" id="GO:0005044">
    <property type="term" value="F:scavenger receptor activity"/>
    <property type="evidence" value="ECO:0007669"/>
    <property type="project" value="InterPro"/>
</dbReference>
<comment type="caution">
    <text evidence="4">The sequence shown here is derived from an EMBL/GenBank/DDBJ whole genome shotgun (WGS) entry which is preliminary data.</text>
</comment>
<dbReference type="InterPro" id="IPR002049">
    <property type="entry name" value="LE_dom"/>
</dbReference>
<dbReference type="InterPro" id="IPR000742">
    <property type="entry name" value="EGF"/>
</dbReference>
<dbReference type="AlphaFoldDB" id="A0AAN9AY92"/>
<sequence length="542" mass="59330">MFNFVNNCIHTNEAADHTAVPKDAFPWWEVDLGRTYPVLDITVWERYGYSSRLFPFVITVDDAICVMMTSDPERSSRQNSLKCASVLYGRKVRITLLRTDQSLNLCEFQIWVPKGVSQCEAGMWGPSCHYFAGCNEKCGKGHPNNFCDQGNGTCYDGCVAGRYGDWCDTPCRRGCLNNVCDRQTGLCTECYGNYHGGNCTDCVAGKYGHFCSLSCRSSGCLDNSCDKTTGLCADCPQNFVGSLCDGCIAGQHGCDCSFPCLSSSCLNNQCNRTTGLCDQCPENLTGYLCDECNPGRHGENCSIPCLSSNCSNDQCDRETGLCVACPDGLIGGLCTVNHMETTSTVKYAERKGDDGTGKIIGAIFGVGLLMTITGVAVFCWYRRSKIVAEENIEETVPKVEPTHVGNMLPNTANQSWSAPRDESEHYEIGDEEDIYEPMRQGSNDDTSAADVNPNKANISVSAKVVPLSSAQCDIKLNTDYEITDCESSYDGLRPYSNVDANVEPYAELHSQDSEIRETEQVYVNTAFAESMIVESEVLTGEI</sequence>
<reference evidence="4 5" key="1">
    <citation type="submission" date="2024-02" db="EMBL/GenBank/DDBJ databases">
        <title>Chromosome-scale genome assembly of the rough periwinkle Littorina saxatilis.</title>
        <authorList>
            <person name="De Jode A."/>
            <person name="Faria R."/>
            <person name="Formenti G."/>
            <person name="Sims Y."/>
            <person name="Smith T.P."/>
            <person name="Tracey A."/>
            <person name="Wood J.M.D."/>
            <person name="Zagrodzka Z.B."/>
            <person name="Johannesson K."/>
            <person name="Butlin R.K."/>
            <person name="Leder E.H."/>
        </authorList>
    </citation>
    <scope>NUCLEOTIDE SEQUENCE [LARGE SCALE GENOMIC DNA]</scope>
    <source>
        <strain evidence="4">Snail1</strain>
        <tissue evidence="4">Muscle</tissue>
    </source>
</reference>
<feature type="transmembrane region" description="Helical" evidence="2">
    <location>
        <begin position="359"/>
        <end position="381"/>
    </location>
</feature>
<dbReference type="InterPro" id="IPR008979">
    <property type="entry name" value="Galactose-bd-like_sf"/>
</dbReference>
<dbReference type="EMBL" id="JBAMIC010000018">
    <property type="protein sequence ID" value="KAK7094674.1"/>
    <property type="molecule type" value="Genomic_DNA"/>
</dbReference>
<feature type="domain" description="EGF-like" evidence="3">
    <location>
        <begin position="214"/>
        <end position="245"/>
    </location>
</feature>